<dbReference type="EMBL" id="JJMM01000026">
    <property type="protein sequence ID" value="KDR94064.1"/>
    <property type="molecule type" value="Genomic_DNA"/>
</dbReference>
<dbReference type="OrthoDB" id="9790810at2"/>
<evidence type="ECO:0000256" key="5">
    <source>
        <dbReference type="ARBA" id="ARBA00025606"/>
    </source>
</evidence>
<dbReference type="InterPro" id="IPR005526">
    <property type="entry name" value="Septum_form_inhib_MinC_C"/>
</dbReference>
<dbReference type="InterPro" id="IPR013033">
    <property type="entry name" value="MinC"/>
</dbReference>
<dbReference type="InterPro" id="IPR016098">
    <property type="entry name" value="CAP/MinC_C"/>
</dbReference>
<accession>A0A069RAH3</accession>
<keyword evidence="2 7" id="KW-0132">Cell division</keyword>
<evidence type="ECO:0000259" key="9">
    <source>
        <dbReference type="Pfam" id="PF05209"/>
    </source>
</evidence>
<feature type="domain" description="Septum formation inhibitor MinC C-terminal" evidence="8">
    <location>
        <begin position="99"/>
        <end position="200"/>
    </location>
</feature>
<dbReference type="Pfam" id="PF05209">
    <property type="entry name" value="MinC_N"/>
    <property type="match status" value="1"/>
</dbReference>
<reference evidence="10 11" key="1">
    <citation type="submission" date="2014-03" db="EMBL/GenBank/DDBJ databases">
        <title>Genome sequence of Clostridium litorale W6, DSM 5388.</title>
        <authorList>
            <person name="Poehlein A."/>
            <person name="Jagirdar A."/>
            <person name="Khonsari B."/>
            <person name="Chibani C.M."/>
            <person name="Gutierrez Gutierrez D.A."/>
            <person name="Davydova E."/>
            <person name="Alghaithi H.S."/>
            <person name="Nair K.P."/>
            <person name="Dhamotharan K."/>
            <person name="Chandran L."/>
            <person name="G W."/>
            <person name="Daniel R."/>
        </authorList>
    </citation>
    <scope>NUCLEOTIDE SEQUENCE [LARGE SCALE GENOMIC DNA]</scope>
    <source>
        <strain evidence="10 11">W6</strain>
    </source>
</reference>
<evidence type="ECO:0000256" key="7">
    <source>
        <dbReference type="HAMAP-Rule" id="MF_00267"/>
    </source>
</evidence>
<comment type="function">
    <text evidence="5 7">Cell division inhibitor that blocks the formation of polar Z ring septums. Rapidly oscillates between the poles of the cell to destabilize FtsZ filaments that have formed before they mature into polar Z rings. Prevents FtsZ polymerization.</text>
</comment>
<evidence type="ECO:0000256" key="6">
    <source>
        <dbReference type="ARBA" id="ARBA00046874"/>
    </source>
</evidence>
<dbReference type="InterPro" id="IPR036145">
    <property type="entry name" value="MinC_C_sf"/>
</dbReference>
<dbReference type="Gene3D" id="3.30.160.540">
    <property type="match status" value="1"/>
</dbReference>
<evidence type="ECO:0000256" key="3">
    <source>
        <dbReference type="ARBA" id="ARBA00023210"/>
    </source>
</evidence>
<name>A0A069RAH3_PEPLI</name>
<evidence type="ECO:0000313" key="11">
    <source>
        <dbReference type="Proteomes" id="UP000027946"/>
    </source>
</evidence>
<organism evidence="10 11">
    <name type="scientific">Peptoclostridium litorale DSM 5388</name>
    <dbReference type="NCBI Taxonomy" id="1121324"/>
    <lineage>
        <taxon>Bacteria</taxon>
        <taxon>Bacillati</taxon>
        <taxon>Bacillota</taxon>
        <taxon>Clostridia</taxon>
        <taxon>Peptostreptococcales</taxon>
        <taxon>Peptoclostridiaceae</taxon>
        <taxon>Peptoclostridium</taxon>
    </lineage>
</organism>
<dbReference type="eggNOG" id="COG0850">
    <property type="taxonomic scope" value="Bacteria"/>
</dbReference>
<evidence type="ECO:0000256" key="2">
    <source>
        <dbReference type="ARBA" id="ARBA00022618"/>
    </source>
</evidence>
<dbReference type="Pfam" id="PF03775">
    <property type="entry name" value="MinC_C"/>
    <property type="match status" value="1"/>
</dbReference>
<proteinExistence type="inferred from homology"/>
<keyword evidence="4 7" id="KW-0131">Cell cycle</keyword>
<sequence length="206" mass="22326">MKDAEVVEFKGTKNGLVINIKGEHDFDTIEKSVTEKVEGAGGFFTGATIAAINCSHIDDVEYLRLKALVTEKLHMKLLEEQEQKSSGVFEGIQEGDTKFVKSTLRSGKKIEFNGNIVIIGDVNPGAQIVAHGNVVVIGSLKGVVHAGANGNKKAFVSAYELQPMQLRIADSIAIPPESESGNKPEFPEIAFIKDNHIVIEPSLNRK</sequence>
<dbReference type="GO" id="GO:1901891">
    <property type="term" value="P:regulation of cell septum assembly"/>
    <property type="evidence" value="ECO:0007669"/>
    <property type="project" value="InterPro"/>
</dbReference>
<dbReference type="Gene3D" id="2.160.20.70">
    <property type="match status" value="1"/>
</dbReference>
<dbReference type="HAMAP" id="MF_00267">
    <property type="entry name" value="MinC"/>
    <property type="match status" value="1"/>
</dbReference>
<dbReference type="PANTHER" id="PTHR34108">
    <property type="entry name" value="SEPTUM SITE-DETERMINING PROTEIN MINC"/>
    <property type="match status" value="1"/>
</dbReference>
<evidence type="ECO:0000259" key="8">
    <source>
        <dbReference type="Pfam" id="PF03775"/>
    </source>
</evidence>
<comment type="similarity">
    <text evidence="1 7">Belongs to the MinC family.</text>
</comment>
<protein>
    <recommendedName>
        <fullName evidence="7">Probable septum site-determining protein MinC</fullName>
    </recommendedName>
</protein>
<dbReference type="InterPro" id="IPR007874">
    <property type="entry name" value="MinC_N"/>
</dbReference>
<evidence type="ECO:0000256" key="4">
    <source>
        <dbReference type="ARBA" id="ARBA00023306"/>
    </source>
</evidence>
<dbReference type="PANTHER" id="PTHR34108:SF1">
    <property type="entry name" value="SEPTUM SITE-DETERMINING PROTEIN MINC"/>
    <property type="match status" value="1"/>
</dbReference>
<dbReference type="SUPFAM" id="SSF63848">
    <property type="entry name" value="Cell-division inhibitor MinC, C-terminal domain"/>
    <property type="match status" value="1"/>
</dbReference>
<dbReference type="AlphaFoldDB" id="A0A069RAH3"/>
<evidence type="ECO:0000256" key="1">
    <source>
        <dbReference type="ARBA" id="ARBA00006291"/>
    </source>
</evidence>
<gene>
    <name evidence="7 10" type="primary">minC</name>
    <name evidence="10" type="ORF">CLIT_23c03360</name>
</gene>
<keyword evidence="3 7" id="KW-0717">Septation</keyword>
<dbReference type="Proteomes" id="UP000027946">
    <property type="component" value="Unassembled WGS sequence"/>
</dbReference>
<dbReference type="STRING" id="1121324.CLIT_23c03360"/>
<dbReference type="GO" id="GO:0051302">
    <property type="term" value="P:regulation of cell division"/>
    <property type="evidence" value="ECO:0007669"/>
    <property type="project" value="InterPro"/>
</dbReference>
<dbReference type="NCBIfam" id="TIGR01222">
    <property type="entry name" value="minC"/>
    <property type="match status" value="1"/>
</dbReference>
<dbReference type="GO" id="GO:0000917">
    <property type="term" value="P:division septum assembly"/>
    <property type="evidence" value="ECO:0007669"/>
    <property type="project" value="UniProtKB-KW"/>
</dbReference>
<comment type="caution">
    <text evidence="10">The sequence shown here is derived from an EMBL/GenBank/DDBJ whole genome shotgun (WGS) entry which is preliminary data.</text>
</comment>
<feature type="domain" description="Septum formation inhibitor MinC N-terminal" evidence="9">
    <location>
        <begin position="7"/>
        <end position="70"/>
    </location>
</feature>
<comment type="subunit">
    <text evidence="6 7">Interacts with MinD and FtsZ.</text>
</comment>
<evidence type="ECO:0000313" key="10">
    <source>
        <dbReference type="EMBL" id="KDR94064.1"/>
    </source>
</evidence>
<keyword evidence="11" id="KW-1185">Reference proteome</keyword>
<dbReference type="RefSeq" id="WP_038267878.1">
    <property type="nucleotide sequence ID" value="NZ_FSRH01000003.1"/>
</dbReference>
<dbReference type="GO" id="GO:0000902">
    <property type="term" value="P:cell morphogenesis"/>
    <property type="evidence" value="ECO:0007669"/>
    <property type="project" value="InterPro"/>
</dbReference>